<dbReference type="PROSITE" id="PS51722">
    <property type="entry name" value="G_TR_2"/>
    <property type="match status" value="1"/>
</dbReference>
<dbReference type="PANTHER" id="PTHR43721">
    <property type="entry name" value="ELONGATION FACTOR TU-RELATED"/>
    <property type="match status" value="1"/>
</dbReference>
<feature type="domain" description="Tr-type G" evidence="3">
    <location>
        <begin position="7"/>
        <end position="277"/>
    </location>
</feature>
<organism evidence="4">
    <name type="scientific">viral metagenome</name>
    <dbReference type="NCBI Taxonomy" id="1070528"/>
    <lineage>
        <taxon>unclassified sequences</taxon>
        <taxon>metagenomes</taxon>
        <taxon>organismal metagenomes</taxon>
    </lineage>
</organism>
<proteinExistence type="predicted"/>
<dbReference type="Pfam" id="PF00009">
    <property type="entry name" value="GTP_EFTU"/>
    <property type="match status" value="1"/>
</dbReference>
<sequence>MEEHSFITDVAIAVAGSVDSGKSTFIGVVTTGILDNGNGSARESVAKHKHEIEKGQTSDISTRMFPMPEKNKAITLIDLCGHEKYLKTTTYGLAGYFPDYAFLIISVNRGITPMTKEHITLLLHLNIPICILFTRVDLFSDDEERYKQEKVKIQKCFEKLKTPVKFINNYFSTDDDTIETKEQNRKEINELLKFNMKKGRQEFVPVVTISNKKITEKTETEHEIETVKSGYYVDVVKAVIRNLEPRDFWTQFDYTIPDKEGFEETSDGVEETKGEPTDAVDIKKCNNRVVRGFMTQVKNPSIFPTPRKLEGTIFYIDHCYNPPNVGLVFSGICRGTRQLRVKDTMFLGPLTLKAPFEMEMRVKSIHNNVRQSVDMLDNHYRGCLAIVPVGKEDFKRDMFKRGMILVSPKSLGDNVCFRFDAVITVLNHPATLRTGYCPNLHMGTIKQSAKMTIDKDVVGKEEIRSGEFCVVSFKFISNPEFIEPYQIFVFRCGGVHGIGLVLKTTSLRDDPDAKPEPIRLKGRRFLHRKAQLKALKANPVKQPLVKP</sequence>
<dbReference type="GO" id="GO:0005525">
    <property type="term" value="F:GTP binding"/>
    <property type="evidence" value="ECO:0007669"/>
    <property type="project" value="UniProtKB-KW"/>
</dbReference>
<dbReference type="GO" id="GO:0003924">
    <property type="term" value="F:GTPase activity"/>
    <property type="evidence" value="ECO:0007669"/>
    <property type="project" value="InterPro"/>
</dbReference>
<evidence type="ECO:0000256" key="2">
    <source>
        <dbReference type="ARBA" id="ARBA00023134"/>
    </source>
</evidence>
<dbReference type="EMBL" id="MN739776">
    <property type="protein sequence ID" value="QHT25908.1"/>
    <property type="molecule type" value="Genomic_DNA"/>
</dbReference>
<dbReference type="AlphaFoldDB" id="A0A6C0EAM0"/>
<dbReference type="SUPFAM" id="SSF50465">
    <property type="entry name" value="EF-Tu/eEF-1alpha/eIF2-gamma C-terminal domain"/>
    <property type="match status" value="1"/>
</dbReference>
<dbReference type="InterPro" id="IPR027417">
    <property type="entry name" value="P-loop_NTPase"/>
</dbReference>
<dbReference type="GO" id="GO:0003746">
    <property type="term" value="F:translation elongation factor activity"/>
    <property type="evidence" value="ECO:0007669"/>
    <property type="project" value="TreeGrafter"/>
</dbReference>
<accession>A0A6C0EAM0</accession>
<dbReference type="InterPro" id="IPR050055">
    <property type="entry name" value="EF-Tu_GTPase"/>
</dbReference>
<dbReference type="Gene3D" id="3.40.50.300">
    <property type="entry name" value="P-loop containing nucleotide triphosphate hydrolases"/>
    <property type="match status" value="1"/>
</dbReference>
<keyword evidence="2" id="KW-0342">GTP-binding</keyword>
<evidence type="ECO:0000313" key="4">
    <source>
        <dbReference type="EMBL" id="QHT25908.1"/>
    </source>
</evidence>
<dbReference type="InterPro" id="IPR009001">
    <property type="entry name" value="Transl_elong_EF1A/Init_IF2_C"/>
</dbReference>
<name>A0A6C0EAM0_9ZZZZ</name>
<evidence type="ECO:0000256" key="1">
    <source>
        <dbReference type="ARBA" id="ARBA00022741"/>
    </source>
</evidence>
<dbReference type="PANTHER" id="PTHR43721:SF9">
    <property type="entry name" value="GTP-BINDING PROTEIN 1"/>
    <property type="match status" value="1"/>
</dbReference>
<dbReference type="InterPro" id="IPR000795">
    <property type="entry name" value="T_Tr_GTP-bd_dom"/>
</dbReference>
<evidence type="ECO:0000259" key="3">
    <source>
        <dbReference type="PROSITE" id="PS51722"/>
    </source>
</evidence>
<dbReference type="SUPFAM" id="SSF52540">
    <property type="entry name" value="P-loop containing nucleoside triphosphate hydrolases"/>
    <property type="match status" value="1"/>
</dbReference>
<keyword evidence="1" id="KW-0547">Nucleotide-binding</keyword>
<protein>
    <recommendedName>
        <fullName evidence="3">Tr-type G domain-containing protein</fullName>
    </recommendedName>
</protein>
<reference evidence="4" key="1">
    <citation type="journal article" date="2020" name="Nature">
        <title>Giant virus diversity and host interactions through global metagenomics.</title>
        <authorList>
            <person name="Schulz F."/>
            <person name="Roux S."/>
            <person name="Paez-Espino D."/>
            <person name="Jungbluth S."/>
            <person name="Walsh D.A."/>
            <person name="Denef V.J."/>
            <person name="McMahon K.D."/>
            <person name="Konstantinidis K.T."/>
            <person name="Eloe-Fadrosh E.A."/>
            <person name="Kyrpides N.C."/>
            <person name="Woyke T."/>
        </authorList>
    </citation>
    <scope>NUCLEOTIDE SEQUENCE</scope>
    <source>
        <strain evidence="4">GVMAG-M-3300023179-27</strain>
    </source>
</reference>